<keyword evidence="3" id="KW-1185">Reference proteome</keyword>
<protein>
    <recommendedName>
        <fullName evidence="4">Glycosyltransferase RgtA/B/C/D-like domain-containing protein</fullName>
    </recommendedName>
</protein>
<name>A0A5C6RU38_9FLAO</name>
<comment type="caution">
    <text evidence="2">The sequence shown here is derived from an EMBL/GenBank/DDBJ whole genome shotgun (WGS) entry which is preliminary data.</text>
</comment>
<dbReference type="Proteomes" id="UP000321721">
    <property type="component" value="Unassembled WGS sequence"/>
</dbReference>
<keyword evidence="1" id="KW-1133">Transmembrane helix</keyword>
<dbReference type="RefSeq" id="WP_147099028.1">
    <property type="nucleotide sequence ID" value="NZ_VOOS01000002.1"/>
</dbReference>
<evidence type="ECO:0000313" key="3">
    <source>
        <dbReference type="Proteomes" id="UP000321721"/>
    </source>
</evidence>
<dbReference type="AlphaFoldDB" id="A0A5C6RU38"/>
<organism evidence="2 3">
    <name type="scientific">Vicingus serpentipes</name>
    <dbReference type="NCBI Taxonomy" id="1926625"/>
    <lineage>
        <taxon>Bacteria</taxon>
        <taxon>Pseudomonadati</taxon>
        <taxon>Bacteroidota</taxon>
        <taxon>Flavobacteriia</taxon>
        <taxon>Flavobacteriales</taxon>
        <taxon>Vicingaceae</taxon>
        <taxon>Vicingus</taxon>
    </lineage>
</organism>
<evidence type="ECO:0000256" key="1">
    <source>
        <dbReference type="SAM" id="Phobius"/>
    </source>
</evidence>
<evidence type="ECO:0000313" key="2">
    <source>
        <dbReference type="EMBL" id="TXB65818.1"/>
    </source>
</evidence>
<proteinExistence type="predicted"/>
<keyword evidence="1" id="KW-0472">Membrane</keyword>
<feature type="transmembrane region" description="Helical" evidence="1">
    <location>
        <begin position="244"/>
        <end position="264"/>
    </location>
</feature>
<dbReference type="OrthoDB" id="977490at2"/>
<keyword evidence="1" id="KW-0812">Transmembrane</keyword>
<feature type="transmembrane region" description="Helical" evidence="1">
    <location>
        <begin position="337"/>
        <end position="354"/>
    </location>
</feature>
<evidence type="ECO:0008006" key="4">
    <source>
        <dbReference type="Google" id="ProtNLM"/>
    </source>
</evidence>
<feature type="transmembrane region" description="Helical" evidence="1">
    <location>
        <begin position="78"/>
        <end position="105"/>
    </location>
</feature>
<dbReference type="EMBL" id="VOOS01000002">
    <property type="protein sequence ID" value="TXB65818.1"/>
    <property type="molecule type" value="Genomic_DNA"/>
</dbReference>
<feature type="transmembrane region" description="Helical" evidence="1">
    <location>
        <begin position="309"/>
        <end position="330"/>
    </location>
</feature>
<feature type="transmembrane region" description="Helical" evidence="1">
    <location>
        <begin position="117"/>
        <end position="140"/>
    </location>
</feature>
<reference evidence="2 3" key="1">
    <citation type="submission" date="2019-08" db="EMBL/GenBank/DDBJ databases">
        <title>Genome of Vicingus serpentipes NCIMB 15042.</title>
        <authorList>
            <person name="Bowman J.P."/>
        </authorList>
    </citation>
    <scope>NUCLEOTIDE SEQUENCE [LARGE SCALE GENOMIC DNA]</scope>
    <source>
        <strain evidence="2 3">NCIMB 15042</strain>
    </source>
</reference>
<feature type="transmembrane region" description="Helical" evidence="1">
    <location>
        <begin position="366"/>
        <end position="383"/>
    </location>
</feature>
<feature type="transmembrane region" description="Helical" evidence="1">
    <location>
        <begin position="18"/>
        <end position="38"/>
    </location>
</feature>
<accession>A0A5C6RU38</accession>
<feature type="transmembrane region" description="Helical" evidence="1">
    <location>
        <begin position="160"/>
        <end position="187"/>
    </location>
</feature>
<gene>
    <name evidence="2" type="ORF">FRY74_04425</name>
</gene>
<feature type="transmembrane region" description="Helical" evidence="1">
    <location>
        <begin position="194"/>
        <end position="213"/>
    </location>
</feature>
<sequence>MATKENQKTNINIQIDNYLSNTTLLILTFVLSLVYFGFSRFSDGFYMHDEIANFNGMQNFWGNPMSILGANSKTGYKLFFVLPALGGYSVLQLFNSFLAGFTVFFSYKILQQLKSKYSLIIFFLLGIQPLWFMLSFRSYAEILVAFLLVLATFQHFNKKYVFAALILSYVAFTRQELHVLSGLYFIYLVAKKQWLPAVLTGTFTVINFIIGFVQTGDFLHVVNEIKTYSEQLKDAYPRQGFDHYFLMSSVIFGSLNVVLFFNYLGSLILQKIKPVWILLIPVLVVFLLNCAFNAQFMEFSIGNGGNLRYLLTISPFLAIIGVLSFDNLALLKPRWKIGLFLIPLIILIAVYQTYDHNFIKLNEEIRNWSSLIFALLTFGLILIPIPIKRLVLIISLLAIAVGFSIIDTRKIEPEEKTVKKAAKWFNDQVKISKNPQPGQQVLITENSRLAVSHTLFYFYAGKNEAEFKNRPVSLVKEATDTLKVGDLVVWDSHYGNRPKLRPGSQPYEFYENDPKFQKIQYYQSSDRRFTIVFFLKVKD</sequence>
<feature type="transmembrane region" description="Helical" evidence="1">
    <location>
        <begin position="276"/>
        <end position="297"/>
    </location>
</feature>
<feature type="transmembrane region" description="Helical" evidence="1">
    <location>
        <begin position="390"/>
        <end position="406"/>
    </location>
</feature>